<feature type="region of interest" description="Disordered" evidence="2">
    <location>
        <begin position="393"/>
        <end position="453"/>
    </location>
</feature>
<feature type="compositionally biased region" description="Basic and acidic residues" evidence="2">
    <location>
        <begin position="19"/>
        <end position="29"/>
    </location>
</feature>
<name>A0A166WNB0_9HYPO</name>
<organism evidence="3 4">
    <name type="scientific">Beauveria brongniartii RCEF 3172</name>
    <dbReference type="NCBI Taxonomy" id="1081107"/>
    <lineage>
        <taxon>Eukaryota</taxon>
        <taxon>Fungi</taxon>
        <taxon>Dikarya</taxon>
        <taxon>Ascomycota</taxon>
        <taxon>Pezizomycotina</taxon>
        <taxon>Sordariomycetes</taxon>
        <taxon>Hypocreomycetidae</taxon>
        <taxon>Hypocreales</taxon>
        <taxon>Cordycipitaceae</taxon>
        <taxon>Beauveria</taxon>
        <taxon>Beauveria brongniartii</taxon>
    </lineage>
</organism>
<gene>
    <name evidence="3" type="ORF">BBO_09006</name>
</gene>
<evidence type="ECO:0000256" key="2">
    <source>
        <dbReference type="SAM" id="MobiDB-lite"/>
    </source>
</evidence>
<dbReference type="OrthoDB" id="5367584at2759"/>
<feature type="compositionally biased region" description="Basic and acidic residues" evidence="2">
    <location>
        <begin position="431"/>
        <end position="440"/>
    </location>
</feature>
<dbReference type="AlphaFoldDB" id="A0A166WNB0"/>
<feature type="compositionally biased region" description="Basic and acidic residues" evidence="2">
    <location>
        <begin position="393"/>
        <end position="424"/>
    </location>
</feature>
<feature type="compositionally biased region" description="Basic and acidic residues" evidence="2">
    <location>
        <begin position="651"/>
        <end position="665"/>
    </location>
</feature>
<feature type="region of interest" description="Disordered" evidence="2">
    <location>
        <begin position="251"/>
        <end position="282"/>
    </location>
</feature>
<keyword evidence="1" id="KW-0175">Coiled coil</keyword>
<feature type="region of interest" description="Disordered" evidence="2">
    <location>
        <begin position="170"/>
        <end position="195"/>
    </location>
</feature>
<protein>
    <submittedName>
        <fullName evidence="3">Uncharacterized protein</fullName>
    </submittedName>
</protein>
<proteinExistence type="predicted"/>
<dbReference type="EMBL" id="AZHA01000047">
    <property type="protein sequence ID" value="OAA34919.1"/>
    <property type="molecule type" value="Genomic_DNA"/>
</dbReference>
<dbReference type="Proteomes" id="UP000076863">
    <property type="component" value="Unassembled WGS sequence"/>
</dbReference>
<dbReference type="Pfam" id="PF12709">
    <property type="entry name" value="Fungal_TACC"/>
    <property type="match status" value="1"/>
</dbReference>
<feature type="compositionally biased region" description="Polar residues" evidence="2">
    <location>
        <begin position="47"/>
        <end position="76"/>
    </location>
</feature>
<evidence type="ECO:0000313" key="4">
    <source>
        <dbReference type="Proteomes" id="UP000076863"/>
    </source>
</evidence>
<feature type="compositionally biased region" description="Polar residues" evidence="2">
    <location>
        <begin position="266"/>
        <end position="282"/>
    </location>
</feature>
<feature type="region of interest" description="Disordered" evidence="2">
    <location>
        <begin position="1"/>
        <end position="143"/>
    </location>
</feature>
<feature type="region of interest" description="Disordered" evidence="2">
    <location>
        <begin position="604"/>
        <end position="665"/>
    </location>
</feature>
<feature type="compositionally biased region" description="Basic and acidic residues" evidence="2">
    <location>
        <begin position="252"/>
        <end position="265"/>
    </location>
</feature>
<keyword evidence="4" id="KW-1185">Reference proteome</keyword>
<dbReference type="InterPro" id="IPR024312">
    <property type="entry name" value="TACC_fungi"/>
</dbReference>
<reference evidence="3 4" key="1">
    <citation type="journal article" date="2016" name="Genome Biol. Evol.">
        <title>Divergent and convergent evolution of fungal pathogenicity.</title>
        <authorList>
            <person name="Shang Y."/>
            <person name="Xiao G."/>
            <person name="Zheng P."/>
            <person name="Cen K."/>
            <person name="Zhan S."/>
            <person name="Wang C."/>
        </authorList>
    </citation>
    <scope>NUCLEOTIDE SEQUENCE [LARGE SCALE GENOMIC DNA]</scope>
    <source>
        <strain evidence="3 4">RCEF 3172</strain>
    </source>
</reference>
<evidence type="ECO:0000313" key="3">
    <source>
        <dbReference type="EMBL" id="OAA34919.1"/>
    </source>
</evidence>
<comment type="caution">
    <text evidence="3">The sequence shown here is derived from an EMBL/GenBank/DDBJ whole genome shotgun (WGS) entry which is preliminary data.</text>
</comment>
<sequence length="665" mass="72626">MFPLSPTRDAALNSSPSPRRFDDDYDVRKYTVSCTSANSNDEDGDNNAMSSPLISNTSTITTATQRSQQESGSGPSLSPGHRRRHSRVISGTELSPLKILSRKRSSEEQHLAGEGTGPPPARNARKISSPEKRFPVKVGGDGGAAVRERQVSLEEVMRTNGGGLRRAIDIFEDDEDKSTNSSHGDDGGFNPDESGVSTFSTFSAVPTLTSYANWRAQQSPAKLAALSSVSSSRSSTRDEGSNTTNLLMDFTDSLRHPRRSPEKKLPSSSTVPNLTTATPSRAGVTTTLIDFDIPPLPTPRSVPTISSRELESLKSGFLSEISSLKASLSGKEAEVRALKTAVGDAETRVGESLEKLREEAALREQAAAEKDDWARRGGEMESMMRKLKDELLQGQRDREEVERRLEESDKRREAAEMLHQEAESRIAGLRAGRETEEGKRASSSSPQQANKEVEMAVERVARELHSLYKGKHETKVMALKKSYEARWEKKVKELERRVHELREENASLTTADPDDTMAVIAAAQAHAETDKKQASRDRATIRELHATVQRLEAEVQSVQADNGNLRGLLEQERVEKGELVQLAEEMMSMQSFVGGGGGGGGVAGEKTDVNVYNGNDDDDAAEAERGESVGLARTRVGVPWRVDGGGGGGGRVEDDAWKEWHFERD</sequence>
<feature type="coiled-coil region" evidence="1">
    <location>
        <begin position="484"/>
        <end position="568"/>
    </location>
</feature>
<evidence type="ECO:0000256" key="1">
    <source>
        <dbReference type="SAM" id="Coils"/>
    </source>
</evidence>
<feature type="compositionally biased region" description="Polar residues" evidence="2">
    <location>
        <begin position="441"/>
        <end position="450"/>
    </location>
</feature>
<accession>A0A166WNB0</accession>